<dbReference type="EC" id="1.6.99.3" evidence="2"/>
<reference evidence="3 5" key="2">
    <citation type="submission" date="2016-08" db="EMBL/GenBank/DDBJ databases">
        <authorList>
            <person name="Varghese N."/>
            <person name="Submissions Spin"/>
        </authorList>
    </citation>
    <scope>NUCLEOTIDE SEQUENCE [LARGE SCALE GENOMIC DNA]</scope>
    <source>
        <strain evidence="3 5">HL-109</strain>
    </source>
</reference>
<evidence type="ECO:0000313" key="3">
    <source>
        <dbReference type="EMBL" id="SCC82758.1"/>
    </source>
</evidence>
<dbReference type="FunFam" id="3.40.50.720:FF:000702">
    <property type="entry name" value="NADH dehydrogenase (Ubiquinone)"/>
    <property type="match status" value="1"/>
</dbReference>
<evidence type="ECO:0000313" key="5">
    <source>
        <dbReference type="Proteomes" id="UP000182800"/>
    </source>
</evidence>
<accession>A0A0P7XY13</accession>
<dbReference type="SUPFAM" id="SSF51735">
    <property type="entry name" value="NAD(P)-binding Rossmann-fold domains"/>
    <property type="match status" value="1"/>
</dbReference>
<dbReference type="EC" id="1.6.5.3" evidence="2"/>
<organism evidence="2 4">
    <name type="scientific">Saliniramus fredricksonii</name>
    <dbReference type="NCBI Taxonomy" id="1653334"/>
    <lineage>
        <taxon>Bacteria</taxon>
        <taxon>Pseudomonadati</taxon>
        <taxon>Pseudomonadota</taxon>
        <taxon>Alphaproteobacteria</taxon>
        <taxon>Hyphomicrobiales</taxon>
        <taxon>Salinarimonadaceae</taxon>
        <taxon>Saliniramus</taxon>
    </lineage>
</organism>
<dbReference type="Pfam" id="PF01370">
    <property type="entry name" value="Epimerase"/>
    <property type="match status" value="1"/>
</dbReference>
<dbReference type="AlphaFoldDB" id="A0A0P7XY13"/>
<dbReference type="InterPro" id="IPR001509">
    <property type="entry name" value="Epimerase_deHydtase"/>
</dbReference>
<dbReference type="Proteomes" id="UP000182800">
    <property type="component" value="Unassembled WGS sequence"/>
</dbReference>
<evidence type="ECO:0000313" key="4">
    <source>
        <dbReference type="Proteomes" id="UP000050497"/>
    </source>
</evidence>
<dbReference type="GO" id="GO:0016491">
    <property type="term" value="F:oxidoreductase activity"/>
    <property type="evidence" value="ECO:0007669"/>
    <property type="project" value="UniProtKB-KW"/>
</dbReference>
<protein>
    <submittedName>
        <fullName evidence="2">NADH dehydrogenase</fullName>
        <ecNumber evidence="2">1.6.5.3</ecNumber>
        <ecNumber evidence="2">1.6.99.3</ecNumber>
    </submittedName>
</protein>
<dbReference type="STRING" id="1653334.GA0071312_3768"/>
<feature type="domain" description="NAD-dependent epimerase/dehydratase" evidence="1">
    <location>
        <begin position="17"/>
        <end position="224"/>
    </location>
</feature>
<dbReference type="Gene3D" id="3.40.50.720">
    <property type="entry name" value="NAD(P)-binding Rossmann-like Domain"/>
    <property type="match status" value="1"/>
</dbReference>
<keyword evidence="5" id="KW-1185">Reference proteome</keyword>
<dbReference type="EMBL" id="LJSX01000001">
    <property type="protein sequence ID" value="KPQ12567.1"/>
    <property type="molecule type" value="Genomic_DNA"/>
</dbReference>
<evidence type="ECO:0000259" key="1">
    <source>
        <dbReference type="Pfam" id="PF01370"/>
    </source>
</evidence>
<proteinExistence type="predicted"/>
<gene>
    <name evidence="3" type="ORF">GA0071312_3768</name>
    <name evidence="2" type="ORF">HLUCCO17_00300</name>
</gene>
<keyword evidence="2" id="KW-0560">Oxidoreductase</keyword>
<evidence type="ECO:0000313" key="2">
    <source>
        <dbReference type="EMBL" id="KPQ12567.1"/>
    </source>
</evidence>
<dbReference type="InterPro" id="IPR051207">
    <property type="entry name" value="ComplexI_NDUFA9_subunit"/>
</dbReference>
<comment type="caution">
    <text evidence="2">The sequence shown here is derived from an EMBL/GenBank/DDBJ whole genome shotgun (WGS) entry which is preliminary data.</text>
</comment>
<dbReference type="PANTHER" id="PTHR12126:SF11">
    <property type="entry name" value="NADH DEHYDROGENASE [UBIQUINONE] 1 ALPHA SUBCOMPLEX SUBUNIT 9, MITOCHONDRIAL"/>
    <property type="match status" value="1"/>
</dbReference>
<dbReference type="PATRIC" id="fig|1653334.4.peg.1818"/>
<reference evidence="2 4" key="1">
    <citation type="submission" date="2015-09" db="EMBL/GenBank/DDBJ databases">
        <title>Identification and resolution of microdiversity through metagenomic sequencing of parallel consortia.</title>
        <authorList>
            <person name="Nelson W.C."/>
            <person name="Romine M.F."/>
            <person name="Lindemann S.R."/>
        </authorList>
    </citation>
    <scope>NUCLEOTIDE SEQUENCE [LARGE SCALE GENOMIC DNA]</scope>
    <source>
        <strain evidence="2">HL-109</strain>
    </source>
</reference>
<dbReference type="CDD" id="cd05271">
    <property type="entry name" value="NDUFA9_like_SDR_a"/>
    <property type="match status" value="1"/>
</dbReference>
<dbReference type="Proteomes" id="UP000050497">
    <property type="component" value="Unassembled WGS sequence"/>
</dbReference>
<name>A0A0P7XY13_9HYPH</name>
<dbReference type="EMBL" id="FMBM01000003">
    <property type="protein sequence ID" value="SCC82758.1"/>
    <property type="molecule type" value="Genomic_DNA"/>
</dbReference>
<dbReference type="GO" id="GO:0044877">
    <property type="term" value="F:protein-containing complex binding"/>
    <property type="evidence" value="ECO:0007669"/>
    <property type="project" value="TreeGrafter"/>
</dbReference>
<sequence>MMSASNQQPHPVTGKLVTVFGGSGFLGRFVVQTLARRGYRVRVAVRRPDLAQNLQPLGAVGQIHAVQANLRYPESVRAAAQGADAVVNLVGILQQGGRQTFEALQTVGAETVARAASENGARMVQISAIGADPESPAQYGRTKAEGEARVLAVAPQAVILRPSIVFGPGDSFFNRFAALARVFPVLPIASADTRFQPVYAGDVAEAVARAVDGAVEGGRIYELGGPGVYSFRELLAYVLTVTERKRIIAAMPPALARLQASITETLDRFTFGLMPDEIVLTRDQLLMLAQDNVVSAQAEAEGRTFAALGITPTSLEAIVPGYLKRFRKHGQYEKRKTAA</sequence>
<dbReference type="PANTHER" id="PTHR12126">
    <property type="entry name" value="NADH-UBIQUINONE OXIDOREDUCTASE 39 KDA SUBUNIT-RELATED"/>
    <property type="match status" value="1"/>
</dbReference>
<dbReference type="InterPro" id="IPR036291">
    <property type="entry name" value="NAD(P)-bd_dom_sf"/>
</dbReference>